<dbReference type="AlphaFoldDB" id="A0A7X2T0U1"/>
<evidence type="ECO:0000256" key="2">
    <source>
        <dbReference type="ARBA" id="ARBA00022448"/>
    </source>
</evidence>
<dbReference type="Pfam" id="PF13416">
    <property type="entry name" value="SBP_bac_8"/>
    <property type="match status" value="1"/>
</dbReference>
<dbReference type="GO" id="GO:1901982">
    <property type="term" value="F:maltose binding"/>
    <property type="evidence" value="ECO:0007669"/>
    <property type="project" value="TreeGrafter"/>
</dbReference>
<evidence type="ECO:0000256" key="3">
    <source>
        <dbReference type="ARBA" id="ARBA00022729"/>
    </source>
</evidence>
<dbReference type="Proteomes" id="UP000460287">
    <property type="component" value="Unassembled WGS sequence"/>
</dbReference>
<dbReference type="InterPro" id="IPR006059">
    <property type="entry name" value="SBP"/>
</dbReference>
<dbReference type="SUPFAM" id="SSF53850">
    <property type="entry name" value="Periplasmic binding protein-like II"/>
    <property type="match status" value="1"/>
</dbReference>
<gene>
    <name evidence="4" type="ORF">FYJ33_05875</name>
</gene>
<protein>
    <submittedName>
        <fullName evidence="4">Carbohydrate ABC transporter substrate-binding protein</fullName>
    </submittedName>
</protein>
<dbReference type="PANTHER" id="PTHR30061:SF50">
    <property type="entry name" value="MALTOSE_MALTODEXTRIN-BINDING PERIPLASMIC PROTEIN"/>
    <property type="match status" value="1"/>
</dbReference>
<keyword evidence="3" id="KW-0732">Signal</keyword>
<dbReference type="PANTHER" id="PTHR30061">
    <property type="entry name" value="MALTOSE-BINDING PERIPLASMIC PROTEIN"/>
    <property type="match status" value="1"/>
</dbReference>
<sequence length="388" mass="44273">MKRLISILMILFLSVSLNGCSLFSSFFEDKPYGQFTIWADGVYYPYLNDVAKKFMQHNKLIEIEVKLVDSENYIVKYLKNKVNKSVDMPSAVVLKGSSMLNVYKDNKDSFRNVNSEIFELSSSYTESRVHEVKINKNMYGIPLSSSPMVLVIDEKKLIEYGYTKENLKTWEDVCTVGSEIYSKSNGKDVLFKMNKQQCIELFEILVMQLKNNDEYFYLSDYNSTISRAKLIINNLKTKHALQITEKSSNSVAGIGTYKDIIELSGKNNDKEYVVTNVPAANIGGNTFVSGEGSNLIVTEQSENISGLVQFLKYLSTDKNAIEGLKEYNIFPALRNVYNIKLFDKKYSAFKDDKVLSRLSSIALKEDVVYNKMEIVNYIKDNYDSLIGK</sequence>
<reference evidence="4 5" key="1">
    <citation type="submission" date="2019-08" db="EMBL/GenBank/DDBJ databases">
        <title>In-depth cultivation of the pig gut microbiome towards novel bacterial diversity and tailored functional studies.</title>
        <authorList>
            <person name="Wylensek D."/>
            <person name="Hitch T.C.A."/>
            <person name="Clavel T."/>
        </authorList>
    </citation>
    <scope>NUCLEOTIDE SEQUENCE [LARGE SCALE GENOMIC DNA]</scope>
    <source>
        <strain evidence="4 5">WCA-383-APC-5B</strain>
    </source>
</reference>
<dbReference type="GO" id="GO:0042956">
    <property type="term" value="P:maltodextrin transmembrane transport"/>
    <property type="evidence" value="ECO:0007669"/>
    <property type="project" value="TreeGrafter"/>
</dbReference>
<proteinExistence type="inferred from homology"/>
<dbReference type="GO" id="GO:0015768">
    <property type="term" value="P:maltose transport"/>
    <property type="evidence" value="ECO:0007669"/>
    <property type="project" value="TreeGrafter"/>
</dbReference>
<name>A0A7X2T0U1_9CLOT</name>
<evidence type="ECO:0000313" key="4">
    <source>
        <dbReference type="EMBL" id="MSR90947.1"/>
    </source>
</evidence>
<comment type="caution">
    <text evidence="4">The sequence shown here is derived from an EMBL/GenBank/DDBJ whole genome shotgun (WGS) entry which is preliminary data.</text>
</comment>
<accession>A0A7X2T0U1</accession>
<dbReference type="RefSeq" id="WP_206046623.1">
    <property type="nucleotide sequence ID" value="NZ_JAQXTV010000120.1"/>
</dbReference>
<comment type="similarity">
    <text evidence="1">Belongs to the bacterial solute-binding protein 1 family.</text>
</comment>
<organism evidence="4 5">
    <name type="scientific">Inconstantimicrobium porci</name>
    <dbReference type="NCBI Taxonomy" id="2652291"/>
    <lineage>
        <taxon>Bacteria</taxon>
        <taxon>Bacillati</taxon>
        <taxon>Bacillota</taxon>
        <taxon>Clostridia</taxon>
        <taxon>Eubacteriales</taxon>
        <taxon>Clostridiaceae</taxon>
        <taxon>Inconstantimicrobium</taxon>
    </lineage>
</organism>
<dbReference type="Gene3D" id="3.40.190.10">
    <property type="entry name" value="Periplasmic binding protein-like II"/>
    <property type="match status" value="1"/>
</dbReference>
<dbReference type="GO" id="GO:0055052">
    <property type="term" value="C:ATP-binding cassette (ABC) transporter complex, substrate-binding subunit-containing"/>
    <property type="evidence" value="ECO:0007669"/>
    <property type="project" value="TreeGrafter"/>
</dbReference>
<keyword evidence="2" id="KW-0813">Transport</keyword>
<keyword evidence="5" id="KW-1185">Reference proteome</keyword>
<dbReference type="EMBL" id="VULX01000005">
    <property type="protein sequence ID" value="MSR90947.1"/>
    <property type="molecule type" value="Genomic_DNA"/>
</dbReference>
<evidence type="ECO:0000313" key="5">
    <source>
        <dbReference type="Proteomes" id="UP000460287"/>
    </source>
</evidence>
<evidence type="ECO:0000256" key="1">
    <source>
        <dbReference type="ARBA" id="ARBA00008520"/>
    </source>
</evidence>